<dbReference type="InterPro" id="IPR029062">
    <property type="entry name" value="Class_I_gatase-like"/>
</dbReference>
<protein>
    <submittedName>
        <fullName evidence="2">Uncharacterized protein</fullName>
    </submittedName>
</protein>
<comment type="caution">
    <text evidence="2">The sequence shown here is derived from an EMBL/GenBank/DDBJ whole genome shotgun (WGS) entry which is preliminary data.</text>
</comment>
<name>A0ABN2APT7_9MICO</name>
<evidence type="ECO:0000256" key="1">
    <source>
        <dbReference type="SAM" id="MobiDB-lite"/>
    </source>
</evidence>
<accession>A0ABN2APT7</accession>
<feature type="region of interest" description="Disordered" evidence="1">
    <location>
        <begin position="156"/>
        <end position="195"/>
    </location>
</feature>
<gene>
    <name evidence="2" type="ORF">GCM10009690_28590</name>
</gene>
<evidence type="ECO:0000313" key="3">
    <source>
        <dbReference type="Proteomes" id="UP001500177"/>
    </source>
</evidence>
<sequence>MLTLNRLMQSVQFTGGIGVVGVFPPQAPDAHQNFDEHNDGWTKVCRTQTTLTGKGSVRRARRGQVNTSHRMDRIMAGELIRERIAILAADGVERVELEQPRQALHDAGATTELLSLHEGETQARNNDLAPAGTFPVEALVKSASVDDYDALLLAQTRRERRGRSGGTRRESDHQPFTRRSPSLLLRDRGTVQPGG</sequence>
<dbReference type="EMBL" id="BAAALX010000017">
    <property type="protein sequence ID" value="GAA1523511.1"/>
    <property type="molecule type" value="Genomic_DNA"/>
</dbReference>
<evidence type="ECO:0000313" key="2">
    <source>
        <dbReference type="EMBL" id="GAA1523511.1"/>
    </source>
</evidence>
<dbReference type="SUPFAM" id="SSF52317">
    <property type="entry name" value="Class I glutamine amidotransferase-like"/>
    <property type="match status" value="1"/>
</dbReference>
<organism evidence="2 3">
    <name type="scientific">Brevibacterium permense</name>
    <dbReference type="NCBI Taxonomy" id="234834"/>
    <lineage>
        <taxon>Bacteria</taxon>
        <taxon>Bacillati</taxon>
        <taxon>Actinomycetota</taxon>
        <taxon>Actinomycetes</taxon>
        <taxon>Micrococcales</taxon>
        <taxon>Brevibacteriaceae</taxon>
        <taxon>Brevibacterium</taxon>
    </lineage>
</organism>
<dbReference type="Gene3D" id="3.40.50.880">
    <property type="match status" value="1"/>
</dbReference>
<keyword evidence="3" id="KW-1185">Reference proteome</keyword>
<dbReference type="Proteomes" id="UP001500177">
    <property type="component" value="Unassembled WGS sequence"/>
</dbReference>
<proteinExistence type="predicted"/>
<reference evidence="2 3" key="1">
    <citation type="journal article" date="2019" name="Int. J. Syst. Evol. Microbiol.">
        <title>The Global Catalogue of Microorganisms (GCM) 10K type strain sequencing project: providing services to taxonomists for standard genome sequencing and annotation.</title>
        <authorList>
            <consortium name="The Broad Institute Genomics Platform"/>
            <consortium name="The Broad Institute Genome Sequencing Center for Infectious Disease"/>
            <person name="Wu L."/>
            <person name="Ma J."/>
        </authorList>
    </citation>
    <scope>NUCLEOTIDE SEQUENCE [LARGE SCALE GENOMIC DNA]</scope>
    <source>
        <strain evidence="2 3">JCM 13318</strain>
    </source>
</reference>